<keyword evidence="2" id="KW-1185">Reference proteome</keyword>
<proteinExistence type="predicted"/>
<dbReference type="Proteomes" id="UP000664534">
    <property type="component" value="Unassembled WGS sequence"/>
</dbReference>
<dbReference type="OrthoDB" id="5355965at2759"/>
<dbReference type="EMBL" id="CAJPDT010000091">
    <property type="protein sequence ID" value="CAF9936465.1"/>
    <property type="molecule type" value="Genomic_DNA"/>
</dbReference>
<evidence type="ECO:0000313" key="2">
    <source>
        <dbReference type="Proteomes" id="UP000664534"/>
    </source>
</evidence>
<protein>
    <submittedName>
        <fullName evidence="1">Uncharacterized protein</fullName>
    </submittedName>
</protein>
<evidence type="ECO:0000313" key="1">
    <source>
        <dbReference type="EMBL" id="CAF9936465.1"/>
    </source>
</evidence>
<name>A0A8H3G604_9LECA</name>
<dbReference type="AlphaFoldDB" id="A0A8H3G604"/>
<gene>
    <name evidence="1" type="ORF">IMSHALPRED_010772</name>
</gene>
<organism evidence="1 2">
    <name type="scientific">Imshaugia aleurites</name>
    <dbReference type="NCBI Taxonomy" id="172621"/>
    <lineage>
        <taxon>Eukaryota</taxon>
        <taxon>Fungi</taxon>
        <taxon>Dikarya</taxon>
        <taxon>Ascomycota</taxon>
        <taxon>Pezizomycotina</taxon>
        <taxon>Lecanoromycetes</taxon>
        <taxon>OSLEUM clade</taxon>
        <taxon>Lecanoromycetidae</taxon>
        <taxon>Lecanorales</taxon>
        <taxon>Lecanorineae</taxon>
        <taxon>Parmeliaceae</taxon>
        <taxon>Imshaugia</taxon>
    </lineage>
</organism>
<reference evidence="1" key="1">
    <citation type="submission" date="2021-03" db="EMBL/GenBank/DDBJ databases">
        <authorList>
            <person name="Tagirdzhanova G."/>
        </authorList>
    </citation>
    <scope>NUCLEOTIDE SEQUENCE</scope>
</reference>
<sequence length="331" mass="37658">MAQFLRFRGVCRYYHQIVVTDEKVIVRRLLKGSEFRLAGQLFGCTGPETENYKHLFGLKRRCSVVDTLAKFLSEYSLAKHGEDDQFVEIKTRPHLLLLTHCLERHRSYLRSFVSDPNNGPRLGVPNEEIEALTFANYNYKAAYLLSGLHSCLIRLLEERLEEHDCTLLDESPKGKYAELLVLGGIEFIRDSILPKTLTERQDNMEKHMERACSAINNTGSTRLSEPPTRTVDLALVLGPIMPRLHHQTAVVMCDLLPKDNDILQTLFVRLPKDPSALWQVDTHDAVHDFKLEVSPRDRSAVSELSPLDGGDSEGWLDEMVDGNFTVLTQVQ</sequence>
<accession>A0A8H3G604</accession>
<comment type="caution">
    <text evidence="1">The sequence shown here is derived from an EMBL/GenBank/DDBJ whole genome shotgun (WGS) entry which is preliminary data.</text>
</comment>